<gene>
    <name evidence="2" type="ORF">AVEN_237996_1</name>
    <name evidence="3" type="ORF">AVEN_275396_1</name>
    <name evidence="1" type="ORF">AVEN_75981_1</name>
</gene>
<feature type="non-terminal residue" evidence="3">
    <location>
        <position position="1"/>
    </location>
</feature>
<evidence type="ECO:0000313" key="4">
    <source>
        <dbReference type="Proteomes" id="UP000499080"/>
    </source>
</evidence>
<reference evidence="3 4" key="1">
    <citation type="journal article" date="2019" name="Sci. Rep.">
        <title>Orb-weaving spider Araneus ventricosus genome elucidates the spidroin gene catalogue.</title>
        <authorList>
            <person name="Kono N."/>
            <person name="Nakamura H."/>
            <person name="Ohtoshi R."/>
            <person name="Moran D.A.P."/>
            <person name="Shinohara A."/>
            <person name="Yoshida Y."/>
            <person name="Fujiwara M."/>
            <person name="Mori M."/>
            <person name="Tomita M."/>
            <person name="Arakawa K."/>
        </authorList>
    </citation>
    <scope>NUCLEOTIDE SEQUENCE [LARGE SCALE GENOMIC DNA]</scope>
</reference>
<dbReference type="EMBL" id="BGPR01040316">
    <property type="protein sequence ID" value="GBO16423.1"/>
    <property type="molecule type" value="Genomic_DNA"/>
</dbReference>
<dbReference type="EMBL" id="BGPR01040301">
    <property type="protein sequence ID" value="GBO16411.1"/>
    <property type="molecule type" value="Genomic_DNA"/>
</dbReference>
<proteinExistence type="predicted"/>
<dbReference type="AlphaFoldDB" id="A0A4Y2UWA9"/>
<comment type="caution">
    <text evidence="3">The sequence shown here is derived from an EMBL/GenBank/DDBJ whole genome shotgun (WGS) entry which is preliminary data.</text>
</comment>
<sequence length="188" mass="22708">EIGENRPKSKTSVSLKRNETHREDQLDLLTYVRAETANNVSKRHFTKKRGFEFQRHLHSFKPSELVLYDWPKQCNHELSPMFKEPFVIVRPIRAVGYEFKSLAEQRNFQKVVHVQHLRAYYKRNMPKLKAQRKRMRRQWKYRSTQTFLAPKTVTKDRDDMACVETVDHPEDTNNVFDKFPFYFALLFR</sequence>
<keyword evidence="4" id="KW-1185">Reference proteome</keyword>
<dbReference type="Proteomes" id="UP000499080">
    <property type="component" value="Unassembled WGS sequence"/>
</dbReference>
<protein>
    <submittedName>
        <fullName evidence="3">Uncharacterized protein</fullName>
    </submittedName>
</protein>
<evidence type="ECO:0000313" key="2">
    <source>
        <dbReference type="EMBL" id="GBO16423.1"/>
    </source>
</evidence>
<name>A0A4Y2UWA9_ARAVE</name>
<evidence type="ECO:0000313" key="1">
    <source>
        <dbReference type="EMBL" id="GBO16411.1"/>
    </source>
</evidence>
<accession>A0A4Y2UWA9</accession>
<organism evidence="3 4">
    <name type="scientific">Araneus ventricosus</name>
    <name type="common">Orbweaver spider</name>
    <name type="synonym">Epeira ventricosa</name>
    <dbReference type="NCBI Taxonomy" id="182803"/>
    <lineage>
        <taxon>Eukaryota</taxon>
        <taxon>Metazoa</taxon>
        <taxon>Ecdysozoa</taxon>
        <taxon>Arthropoda</taxon>
        <taxon>Chelicerata</taxon>
        <taxon>Arachnida</taxon>
        <taxon>Araneae</taxon>
        <taxon>Araneomorphae</taxon>
        <taxon>Entelegynae</taxon>
        <taxon>Araneoidea</taxon>
        <taxon>Araneidae</taxon>
        <taxon>Araneus</taxon>
    </lineage>
</organism>
<evidence type="ECO:0000313" key="3">
    <source>
        <dbReference type="EMBL" id="GBO16424.1"/>
    </source>
</evidence>
<dbReference type="EMBL" id="BGPR01040317">
    <property type="protein sequence ID" value="GBO16424.1"/>
    <property type="molecule type" value="Genomic_DNA"/>
</dbReference>